<feature type="transmembrane region" description="Helical" evidence="2">
    <location>
        <begin position="680"/>
        <end position="704"/>
    </location>
</feature>
<keyword evidence="2" id="KW-1133">Transmembrane helix</keyword>
<feature type="transmembrane region" description="Helical" evidence="2">
    <location>
        <begin position="582"/>
        <end position="604"/>
    </location>
</feature>
<comment type="caution">
    <text evidence="3">The sequence shown here is derived from an EMBL/GenBank/DDBJ whole genome shotgun (WGS) entry which is preliminary data.</text>
</comment>
<feature type="compositionally biased region" description="Basic and acidic residues" evidence="1">
    <location>
        <begin position="418"/>
        <end position="429"/>
    </location>
</feature>
<gene>
    <name evidence="3" type="ORF">CYMTET_49388</name>
</gene>
<dbReference type="PANTHER" id="PTHR11319:SF35">
    <property type="entry name" value="OUTER MEMBRANE PROTEIN PMPC-RELATED"/>
    <property type="match status" value="1"/>
</dbReference>
<evidence type="ECO:0000256" key="2">
    <source>
        <dbReference type="SAM" id="Phobius"/>
    </source>
</evidence>
<evidence type="ECO:0000313" key="4">
    <source>
        <dbReference type="Proteomes" id="UP001190700"/>
    </source>
</evidence>
<organism evidence="3 4">
    <name type="scientific">Cymbomonas tetramitiformis</name>
    <dbReference type="NCBI Taxonomy" id="36881"/>
    <lineage>
        <taxon>Eukaryota</taxon>
        <taxon>Viridiplantae</taxon>
        <taxon>Chlorophyta</taxon>
        <taxon>Pyramimonadophyceae</taxon>
        <taxon>Pyramimonadales</taxon>
        <taxon>Pyramimonadaceae</taxon>
        <taxon>Cymbomonas</taxon>
    </lineage>
</organism>
<accession>A0AAE0EUS4</accession>
<dbReference type="Proteomes" id="UP001190700">
    <property type="component" value="Unassembled WGS sequence"/>
</dbReference>
<feature type="compositionally biased region" description="Pro residues" evidence="1">
    <location>
        <begin position="345"/>
        <end position="354"/>
    </location>
</feature>
<keyword evidence="2" id="KW-0812">Transmembrane</keyword>
<sequence>MCVSFKAAPSMKLPPRAVLHSCAPGHCLGEDGQAHLEYGADPPAEIAVEQYFAGFDVTGTCREGHTGRLCASCVDGWALQGWYCQQCSSVRAARVTVGLLTAALITALGAWMARPLAKQTEEAAVARVKEAAVSAQSRAQSAWRDTRARAATVVAITRQRGSTMVATLGNFSPGGFAGTASSNDDATPRSSILSLCTQTETVSRESSLSLADVDLAEYLVQSRSISRVNSLDDEAAAADVVAAALAIIAREEDDAVTGTRCCYDAAHIGTDQDADTADVVSVNCVDATTSAAARTSSRVAAATVESRVGTGLGVTNKKEACRGSATPPGDQPALTGDQPATPGLRKPPPPPLPPQLRKESIDISASVSSKIPRNLRMASNSQLTPMLGGTLGGTKSARELQGRWLDDGEAPPLPPQHLLHDEHDTSAEHEADEPPSVRCPSQSSDVSNVPAEGHGGRRSRKRTTSTIIGQEGQLHRAKKVAKSLWKARKQSTAHAQTLQHSGGARQVIRRSKSLFKASACFVPLHAVHVVVSFSQVLASFESGYGVPWPSQMAHVFQLARFLSFSPFHLNSVMCAGAGARYYLVYILTMALPAFLLCMVAGMYVGVQRVWVWRQGADALDAATIEGFRSHGAKTMLFLLFLLYPFLSQSVLSVYNCREIYGSYYLEADYEEQCYTPMHNVFQVVGVVGAICLPLGIPICFYAMLVRHKVPQLAASKLQVTLPR</sequence>
<feature type="compositionally biased region" description="Polar residues" evidence="1">
    <location>
        <begin position="363"/>
        <end position="384"/>
    </location>
</feature>
<dbReference type="EMBL" id="LGRX02033549">
    <property type="protein sequence ID" value="KAK3240802.1"/>
    <property type="molecule type" value="Genomic_DNA"/>
</dbReference>
<evidence type="ECO:0000256" key="1">
    <source>
        <dbReference type="SAM" id="MobiDB-lite"/>
    </source>
</evidence>
<proteinExistence type="predicted"/>
<evidence type="ECO:0000313" key="3">
    <source>
        <dbReference type="EMBL" id="KAK3240802.1"/>
    </source>
</evidence>
<reference evidence="3 4" key="1">
    <citation type="journal article" date="2015" name="Genome Biol. Evol.">
        <title>Comparative Genomics of a Bacterivorous Green Alga Reveals Evolutionary Causalities and Consequences of Phago-Mixotrophic Mode of Nutrition.</title>
        <authorList>
            <person name="Burns J.A."/>
            <person name="Paasch A."/>
            <person name="Narechania A."/>
            <person name="Kim E."/>
        </authorList>
    </citation>
    <scope>NUCLEOTIDE SEQUENCE [LARGE SCALE GENOMIC DNA]</scope>
    <source>
        <strain evidence="3 4">PLY_AMNH</strain>
    </source>
</reference>
<name>A0AAE0EUS4_9CHLO</name>
<dbReference type="AlphaFoldDB" id="A0AAE0EUS4"/>
<dbReference type="PANTHER" id="PTHR11319">
    <property type="entry name" value="G PROTEIN-COUPLED RECEPTOR-RELATED"/>
    <property type="match status" value="1"/>
</dbReference>
<keyword evidence="4" id="KW-1185">Reference proteome</keyword>
<feature type="compositionally biased region" description="Basic and acidic residues" evidence="1">
    <location>
        <begin position="396"/>
        <end position="406"/>
    </location>
</feature>
<keyword evidence="2" id="KW-0472">Membrane</keyword>
<protein>
    <submittedName>
        <fullName evidence="3">Uncharacterized protein</fullName>
    </submittedName>
</protein>
<feature type="transmembrane region" description="Helical" evidence="2">
    <location>
        <begin position="635"/>
        <end position="654"/>
    </location>
</feature>
<feature type="region of interest" description="Disordered" evidence="1">
    <location>
        <begin position="315"/>
        <end position="466"/>
    </location>
</feature>